<evidence type="ECO:0008006" key="5">
    <source>
        <dbReference type="Google" id="ProtNLM"/>
    </source>
</evidence>
<dbReference type="SUPFAM" id="SSF54060">
    <property type="entry name" value="His-Me finger endonucleases"/>
    <property type="match status" value="1"/>
</dbReference>
<dbReference type="Proteomes" id="UP001549110">
    <property type="component" value="Unassembled WGS sequence"/>
</dbReference>
<feature type="domain" description="HNH nuclease" evidence="2">
    <location>
        <begin position="69"/>
        <end position="110"/>
    </location>
</feature>
<evidence type="ECO:0000259" key="1">
    <source>
        <dbReference type="Pfam" id="PF07463"/>
    </source>
</evidence>
<evidence type="ECO:0000313" key="3">
    <source>
        <dbReference type="EMBL" id="MET3527254.1"/>
    </source>
</evidence>
<accession>A0ABV2EJN4</accession>
<proteinExistence type="predicted"/>
<evidence type="ECO:0000313" key="4">
    <source>
        <dbReference type="Proteomes" id="UP001549110"/>
    </source>
</evidence>
<dbReference type="Pfam" id="PF13392">
    <property type="entry name" value="HNH_3"/>
    <property type="match status" value="1"/>
</dbReference>
<comment type="caution">
    <text evidence="3">The sequence shown here is derived from an EMBL/GenBank/DDBJ whole genome shotgun (WGS) entry which is preliminary data.</text>
</comment>
<organism evidence="3 4">
    <name type="scientific">Phenylobacterium koreense</name>
    <dbReference type="NCBI Taxonomy" id="266125"/>
    <lineage>
        <taxon>Bacteria</taxon>
        <taxon>Pseudomonadati</taxon>
        <taxon>Pseudomonadota</taxon>
        <taxon>Alphaproteobacteria</taxon>
        <taxon>Caulobacterales</taxon>
        <taxon>Caulobacteraceae</taxon>
        <taxon>Phenylobacterium</taxon>
    </lineage>
</organism>
<dbReference type="InterPro" id="IPR003615">
    <property type="entry name" value="HNH_nuc"/>
</dbReference>
<protein>
    <recommendedName>
        <fullName evidence="5">HNH nuclease domain-containing protein</fullName>
    </recommendedName>
</protein>
<sequence>MTPHPEQWRPVVGQEGKYEVSDLGRVRSLDRVIIRSDGRSYRATGRLLKLQTRDARYFSVTIGGRSIRVHELVAAAFLGPRPAGKQVLHSDDDGHHNYLDNLRYGAASENRSDACLNAVAEDCLVRKDGRLRPSDVAAIKALLPEMGSRALARAWGVSRGAIDGIRRGRNWRAIAALDVHFVPAQLDLLRRELVYGPIPPDDPDQFWNANRELTRRLESA</sequence>
<dbReference type="RefSeq" id="WP_354297752.1">
    <property type="nucleotide sequence ID" value="NZ_JBEPLU010000002.1"/>
</dbReference>
<keyword evidence="4" id="KW-1185">Reference proteome</keyword>
<dbReference type="InterPro" id="IPR044925">
    <property type="entry name" value="His-Me_finger_sf"/>
</dbReference>
<name>A0ABV2EJN4_9CAUL</name>
<evidence type="ECO:0000259" key="2">
    <source>
        <dbReference type="Pfam" id="PF13392"/>
    </source>
</evidence>
<dbReference type="Pfam" id="PF07463">
    <property type="entry name" value="NUMOD4"/>
    <property type="match status" value="1"/>
</dbReference>
<reference evidence="3 4" key="1">
    <citation type="submission" date="2024-06" db="EMBL/GenBank/DDBJ databases">
        <title>Genomic Encyclopedia of Type Strains, Phase IV (KMG-IV): sequencing the most valuable type-strain genomes for metagenomic binning, comparative biology and taxonomic classification.</title>
        <authorList>
            <person name="Goeker M."/>
        </authorList>
    </citation>
    <scope>NUCLEOTIDE SEQUENCE [LARGE SCALE GENOMIC DNA]</scope>
    <source>
        <strain evidence="3 4">DSM 17809</strain>
    </source>
</reference>
<dbReference type="InterPro" id="IPR010902">
    <property type="entry name" value="NUMOD4"/>
</dbReference>
<dbReference type="Gene3D" id="3.90.75.20">
    <property type="match status" value="1"/>
</dbReference>
<feature type="domain" description="NUMOD4" evidence="1">
    <location>
        <begin position="6"/>
        <end position="62"/>
    </location>
</feature>
<gene>
    <name evidence="3" type="ORF">ABID41_002372</name>
</gene>
<dbReference type="EMBL" id="JBEPLU010000002">
    <property type="protein sequence ID" value="MET3527254.1"/>
    <property type="molecule type" value="Genomic_DNA"/>
</dbReference>